<dbReference type="STRING" id="1397108.IMCC12053_1894"/>
<name>A0A0N9ZJH3_9RHOB</name>
<sequence>MTSSIGSVCPHPIRSTWTVKAMRGVLRADCLKTMRYAFFER</sequence>
<evidence type="ECO:0000313" key="2">
    <source>
        <dbReference type="Proteomes" id="UP000064920"/>
    </source>
</evidence>
<reference evidence="1 2" key="1">
    <citation type="submission" date="2015-05" db="EMBL/GenBank/DDBJ databases">
        <authorList>
            <person name="Wang D.B."/>
            <person name="Wang M."/>
        </authorList>
    </citation>
    <scope>NUCLEOTIDE SEQUENCE [LARGE SCALE GENOMIC DNA]</scope>
    <source>
        <strain evidence="1 2">IMCC 12053</strain>
    </source>
</reference>
<dbReference type="Proteomes" id="UP000064920">
    <property type="component" value="Chromosome"/>
</dbReference>
<organism evidence="1 2">
    <name type="scientific">Celeribacter marinus</name>
    <dbReference type="NCBI Taxonomy" id="1397108"/>
    <lineage>
        <taxon>Bacteria</taxon>
        <taxon>Pseudomonadati</taxon>
        <taxon>Pseudomonadota</taxon>
        <taxon>Alphaproteobacteria</taxon>
        <taxon>Rhodobacterales</taxon>
        <taxon>Roseobacteraceae</taxon>
        <taxon>Celeribacter</taxon>
    </lineage>
</organism>
<keyword evidence="2" id="KW-1185">Reference proteome</keyword>
<dbReference type="AlphaFoldDB" id="A0A0N9ZJH3"/>
<dbReference type="EMBL" id="CP012023">
    <property type="protein sequence ID" value="ALI55841.1"/>
    <property type="molecule type" value="Genomic_DNA"/>
</dbReference>
<evidence type="ECO:0000313" key="1">
    <source>
        <dbReference type="EMBL" id="ALI55841.1"/>
    </source>
</evidence>
<protein>
    <submittedName>
        <fullName evidence="1">Uncharacterized protein</fullName>
    </submittedName>
</protein>
<proteinExistence type="predicted"/>
<gene>
    <name evidence="1" type="ORF">IMCC12053_1894</name>
</gene>
<dbReference type="KEGG" id="cmar:IMCC12053_1894"/>
<accession>A0A0N9ZJH3</accession>